<dbReference type="NCBIfam" id="TIGR04490">
    <property type="entry name" value="SoxZ_true"/>
    <property type="match status" value="1"/>
</dbReference>
<gene>
    <name evidence="2" type="ORF">SAMN05216234_1568</name>
</gene>
<feature type="domain" description="Sulphur oxidation protein SoxZ" evidence="1">
    <location>
        <begin position="15"/>
        <end position="106"/>
    </location>
</feature>
<protein>
    <submittedName>
        <fullName evidence="2">Sulfur-oxidizing protein SoxZ</fullName>
    </submittedName>
</protein>
<name>A0A1I5U8Q1_9BACT</name>
<organism evidence="2 3">
    <name type="scientific">Hydrogenimonas thermophila</name>
    <dbReference type="NCBI Taxonomy" id="223786"/>
    <lineage>
        <taxon>Bacteria</taxon>
        <taxon>Pseudomonadati</taxon>
        <taxon>Campylobacterota</taxon>
        <taxon>Epsilonproteobacteria</taxon>
        <taxon>Campylobacterales</taxon>
        <taxon>Hydrogenimonadaceae</taxon>
        <taxon>Hydrogenimonas</taxon>
    </lineage>
</organism>
<dbReference type="EMBL" id="FOXB01000056">
    <property type="protein sequence ID" value="SFP91327.1"/>
    <property type="molecule type" value="Genomic_DNA"/>
</dbReference>
<reference evidence="2 3" key="1">
    <citation type="submission" date="2016-10" db="EMBL/GenBank/DDBJ databases">
        <authorList>
            <person name="de Groot N.N."/>
        </authorList>
    </citation>
    <scope>NUCLEOTIDE SEQUENCE [LARGE SCALE GENOMIC DNA]</scope>
    <source>
        <strain evidence="2 3">EP1-55-1</strain>
    </source>
</reference>
<evidence type="ECO:0000313" key="2">
    <source>
        <dbReference type="EMBL" id="SFP91327.1"/>
    </source>
</evidence>
<dbReference type="STRING" id="223786.SAMN05216234_1568"/>
<dbReference type="SUPFAM" id="SSF81296">
    <property type="entry name" value="E set domains"/>
    <property type="match status" value="1"/>
</dbReference>
<proteinExistence type="predicted"/>
<dbReference type="Pfam" id="PF08770">
    <property type="entry name" value="SoxZ"/>
    <property type="match status" value="1"/>
</dbReference>
<sequence length="111" mass="12539">MGKKFRAGAKILDKNYKVGDIVKVQTIIIHRMDTGFAKDKSTGKRLPQFYVTNESIYYNDKLICDFEFGVSASHNPKLKFPVKITGPGTIKVVFEDNRGNKQEKNIKVSPS</sequence>
<dbReference type="Proteomes" id="UP000199227">
    <property type="component" value="Unassembled WGS sequence"/>
</dbReference>
<dbReference type="RefSeq" id="WP_092914089.1">
    <property type="nucleotide sequence ID" value="NZ_CP136592.1"/>
</dbReference>
<dbReference type="OrthoDB" id="9795530at2"/>
<dbReference type="InterPro" id="IPR030995">
    <property type="entry name" value="SoxZ"/>
</dbReference>
<evidence type="ECO:0000313" key="3">
    <source>
        <dbReference type="Proteomes" id="UP000199227"/>
    </source>
</evidence>
<dbReference type="Gene3D" id="2.60.40.10">
    <property type="entry name" value="Immunoglobulins"/>
    <property type="match status" value="1"/>
</dbReference>
<evidence type="ECO:0000259" key="1">
    <source>
        <dbReference type="Pfam" id="PF08770"/>
    </source>
</evidence>
<dbReference type="InterPro" id="IPR013783">
    <property type="entry name" value="Ig-like_fold"/>
</dbReference>
<dbReference type="InterPro" id="IPR014756">
    <property type="entry name" value="Ig_E-set"/>
</dbReference>
<dbReference type="AlphaFoldDB" id="A0A1I5U8Q1"/>
<dbReference type="InterPro" id="IPR014880">
    <property type="entry name" value="SoxZ_dom"/>
</dbReference>
<accession>A0A1I5U8Q1</accession>
<keyword evidence="3" id="KW-1185">Reference proteome</keyword>